<feature type="transmembrane region" description="Helical" evidence="7">
    <location>
        <begin position="130"/>
        <end position="151"/>
    </location>
</feature>
<dbReference type="GO" id="GO:0005886">
    <property type="term" value="C:plasma membrane"/>
    <property type="evidence" value="ECO:0007669"/>
    <property type="project" value="UniProtKB-SubCell"/>
</dbReference>
<keyword evidence="5 7" id="KW-1133">Transmembrane helix</keyword>
<evidence type="ECO:0000256" key="6">
    <source>
        <dbReference type="ARBA" id="ARBA00023136"/>
    </source>
</evidence>
<evidence type="ECO:0000256" key="3">
    <source>
        <dbReference type="ARBA" id="ARBA00022475"/>
    </source>
</evidence>
<reference evidence="8" key="1">
    <citation type="submission" date="2018-05" db="EMBL/GenBank/DDBJ databases">
        <authorList>
            <person name="Lanie J.A."/>
            <person name="Ng W.-L."/>
            <person name="Kazmierczak K.M."/>
            <person name="Andrzejewski T.M."/>
            <person name="Davidsen T.M."/>
            <person name="Wayne K.J."/>
            <person name="Tettelin H."/>
            <person name="Glass J.I."/>
            <person name="Rusch D."/>
            <person name="Podicherti R."/>
            <person name="Tsui H.-C.T."/>
            <person name="Winkler M.E."/>
        </authorList>
    </citation>
    <scope>NUCLEOTIDE SEQUENCE</scope>
</reference>
<keyword evidence="4 7" id="KW-0812">Transmembrane</keyword>
<comment type="similarity">
    <text evidence="2">Belongs to the UPF0056 (MarC) family.</text>
</comment>
<sequence>MIPLVNPLGIAPLFLVLTERFEPSERISIAKKGTFTASIILIIFGLVGTYIFKFYALTVDAFRIMGGIIFFRNGLRMLEVKLSRGRSTPKETEENLESDDIAVSPIGIPIIAGPGSITAAMILSGEAHNFTDYGILIFTIIFTMSLTFYIFRGADRLSKKLGTTGFRIIQRIMGILLMVIAVQFVINGITPVLVNIIEEVGRSAIGR</sequence>
<keyword evidence="3" id="KW-1003">Cell membrane</keyword>
<evidence type="ECO:0000256" key="4">
    <source>
        <dbReference type="ARBA" id="ARBA00022692"/>
    </source>
</evidence>
<dbReference type="InterPro" id="IPR002771">
    <property type="entry name" value="Multi_antbiot-R_MarC"/>
</dbReference>
<evidence type="ECO:0000256" key="7">
    <source>
        <dbReference type="SAM" id="Phobius"/>
    </source>
</evidence>
<dbReference type="PANTHER" id="PTHR33508">
    <property type="entry name" value="UPF0056 MEMBRANE PROTEIN YHCE"/>
    <property type="match status" value="1"/>
</dbReference>
<feature type="transmembrane region" description="Helical" evidence="7">
    <location>
        <begin position="172"/>
        <end position="197"/>
    </location>
</feature>
<dbReference type="PANTHER" id="PTHR33508:SF1">
    <property type="entry name" value="UPF0056 MEMBRANE PROTEIN YHCE"/>
    <property type="match status" value="1"/>
</dbReference>
<evidence type="ECO:0000256" key="5">
    <source>
        <dbReference type="ARBA" id="ARBA00022989"/>
    </source>
</evidence>
<evidence type="ECO:0000256" key="2">
    <source>
        <dbReference type="ARBA" id="ARBA00009784"/>
    </source>
</evidence>
<gene>
    <name evidence="8" type="ORF">METZ01_LOCUS247046</name>
</gene>
<protein>
    <submittedName>
        <fullName evidence="8">Uncharacterized protein</fullName>
    </submittedName>
</protein>
<keyword evidence="6 7" id="KW-0472">Membrane</keyword>
<dbReference type="AlphaFoldDB" id="A0A382I4E7"/>
<proteinExistence type="inferred from homology"/>
<accession>A0A382I4E7</accession>
<dbReference type="Pfam" id="PF01914">
    <property type="entry name" value="MarC"/>
    <property type="match status" value="1"/>
</dbReference>
<name>A0A382I4E7_9ZZZZ</name>
<dbReference type="EMBL" id="UINC01064992">
    <property type="protein sequence ID" value="SVB94192.1"/>
    <property type="molecule type" value="Genomic_DNA"/>
</dbReference>
<evidence type="ECO:0000313" key="8">
    <source>
        <dbReference type="EMBL" id="SVB94192.1"/>
    </source>
</evidence>
<dbReference type="NCBIfam" id="TIGR00427">
    <property type="entry name" value="NAAT family transporter"/>
    <property type="match status" value="1"/>
</dbReference>
<comment type="subcellular location">
    <subcellularLocation>
        <location evidence="1">Cell membrane</location>
        <topology evidence="1">Multi-pass membrane protein</topology>
    </subcellularLocation>
</comment>
<feature type="transmembrane region" description="Helical" evidence="7">
    <location>
        <begin position="101"/>
        <end position="124"/>
    </location>
</feature>
<organism evidence="8">
    <name type="scientific">marine metagenome</name>
    <dbReference type="NCBI Taxonomy" id="408172"/>
    <lineage>
        <taxon>unclassified sequences</taxon>
        <taxon>metagenomes</taxon>
        <taxon>ecological metagenomes</taxon>
    </lineage>
</organism>
<evidence type="ECO:0000256" key="1">
    <source>
        <dbReference type="ARBA" id="ARBA00004651"/>
    </source>
</evidence>
<feature type="transmembrane region" description="Helical" evidence="7">
    <location>
        <begin position="35"/>
        <end position="55"/>
    </location>
</feature>